<name>A0AAD9AJA5_9PEZI</name>
<organism evidence="2 3">
    <name type="scientific">Colletotrichum chrysophilum</name>
    <dbReference type="NCBI Taxonomy" id="1836956"/>
    <lineage>
        <taxon>Eukaryota</taxon>
        <taxon>Fungi</taxon>
        <taxon>Dikarya</taxon>
        <taxon>Ascomycota</taxon>
        <taxon>Pezizomycotina</taxon>
        <taxon>Sordariomycetes</taxon>
        <taxon>Hypocreomycetidae</taxon>
        <taxon>Glomerellales</taxon>
        <taxon>Glomerellaceae</taxon>
        <taxon>Colletotrichum</taxon>
        <taxon>Colletotrichum gloeosporioides species complex</taxon>
    </lineage>
</organism>
<dbReference type="EMBL" id="JAQOWY010000232">
    <property type="protein sequence ID" value="KAK1846544.1"/>
    <property type="molecule type" value="Genomic_DNA"/>
</dbReference>
<feature type="region of interest" description="Disordered" evidence="1">
    <location>
        <begin position="74"/>
        <end position="98"/>
    </location>
</feature>
<reference evidence="2" key="1">
    <citation type="submission" date="2023-01" db="EMBL/GenBank/DDBJ databases">
        <title>Colletotrichum chrysophilum M932 genome sequence.</title>
        <authorList>
            <person name="Baroncelli R."/>
        </authorList>
    </citation>
    <scope>NUCLEOTIDE SEQUENCE</scope>
    <source>
        <strain evidence="2">M932</strain>
    </source>
</reference>
<gene>
    <name evidence="2" type="ORF">CCHR01_10827</name>
</gene>
<evidence type="ECO:0000313" key="3">
    <source>
        <dbReference type="Proteomes" id="UP001243330"/>
    </source>
</evidence>
<accession>A0AAD9AJA5</accession>
<keyword evidence="3" id="KW-1185">Reference proteome</keyword>
<protein>
    <submittedName>
        <fullName evidence="2">Uncharacterized protein</fullName>
    </submittedName>
</protein>
<evidence type="ECO:0000313" key="2">
    <source>
        <dbReference type="EMBL" id="KAK1846544.1"/>
    </source>
</evidence>
<dbReference type="AlphaFoldDB" id="A0AAD9AJA5"/>
<comment type="caution">
    <text evidence="2">The sequence shown here is derived from an EMBL/GenBank/DDBJ whole genome shotgun (WGS) entry which is preliminary data.</text>
</comment>
<sequence>MGLQHDGSGGCFYLSPRSQLSARYLSLGQPGHRESTFLRTLWYSASERRVASMSMSFPGPRPCIRSISIASSGREGATDRGAASSGLGTCPSWPALPR</sequence>
<evidence type="ECO:0000256" key="1">
    <source>
        <dbReference type="SAM" id="MobiDB-lite"/>
    </source>
</evidence>
<dbReference type="Proteomes" id="UP001243330">
    <property type="component" value="Unassembled WGS sequence"/>
</dbReference>
<proteinExistence type="predicted"/>